<sequence length="797" mass="87114">MSPHIFSSGLRACTEEEWIKTTLVTPLISCVGREEQGLKRYLGIKYGKLEDWLAAPELVAEYGEKMVDATEFGPRAPAMDGCAFEQSTLIQCTIGTGPEIPMSSTECLNLNITAPSLPSGMSIAIPVMVFVHGGGFIMGANSWPQYDPARLVRMSAKLGTPVIVVNVNYRLGAPGNLTSEELRKAGYPGNNSLRDQRCALQWVRKHIGAFGGDADNVTLFGESAGAVSVLHQLSSKEPLFRRAISMSGTPIMLKPLSASVAERSYNAIVQTLGLTHVSTQERINSLIAMSPEELVEKTPMDMPLLPYIDGDILSGAATFAQLSTDTLQSLNNSWCEELLIGSCAHDGNVFFFMGLPNDGIASTIHSSFSRNLPTSVTQAVLSAYGVTPSTPDDEAMSSIVNLATDIAYRLPAKYYARAFKGKVSSYFFTEPNPWQGRFEGKSTHMLDAAFLFQNFEENLPVEAKKTARRLAEDFITFVHGQAGSAWAEGRTKVYGPEIEEGNKLENIDLDCLSAAWDMFVSGAGSGIGEAVATHLYSKGYKVVIADLNPSSGERVAASLGPDAIFHQTDVSSYKSQAQLFKRAYEWGGNRLDFCHANAGIDDRQNIFEDMDKEEVDEEGLVKKLNTKTMEVNLEGVMQGLWLFKYYVRRSKEAGGGKGKFVATSSAAGLYSMIQCPQYTASKYGVVGLCRASGPVFVKEGITVNAICPAFIPTNLCPPEVAKRWPKEHITPLSTVNKAIDAFLADDTLTGQAVELSQENIYFRQPVDYPNESQRWIGEESDKIWNLGYQEPPKRQGY</sequence>
<dbReference type="InterPro" id="IPR036291">
    <property type="entry name" value="NAD(P)-bd_dom_sf"/>
</dbReference>
<dbReference type="AlphaFoldDB" id="A0A4Q4SKY1"/>
<dbReference type="PRINTS" id="PR00081">
    <property type="entry name" value="GDHRDH"/>
</dbReference>
<reference evidence="6" key="1">
    <citation type="journal article" date="2019" name="bioRxiv">
        <title>Genomics, evolutionary history and diagnostics of the Alternaria alternata species group including apple and Asian pear pathotypes.</title>
        <authorList>
            <person name="Armitage A.D."/>
            <person name="Cockerton H.M."/>
            <person name="Sreenivasaprasad S."/>
            <person name="Woodhall J.W."/>
            <person name="Lane C.R."/>
            <person name="Harrison R.J."/>
            <person name="Clarkson J.P."/>
        </authorList>
    </citation>
    <scope>NUCLEOTIDE SEQUENCE [LARGE SCALE GENOMIC DNA]</scope>
    <source>
        <strain evidence="6">RGR 97.0016</strain>
    </source>
</reference>
<name>A0A4Q4SKY1_9PLEO</name>
<evidence type="ECO:0000259" key="4">
    <source>
        <dbReference type="Pfam" id="PF00135"/>
    </source>
</evidence>
<comment type="pathway">
    <text evidence="1">Mycotoxin biosynthesis.</text>
</comment>
<dbReference type="SUPFAM" id="SSF53474">
    <property type="entry name" value="alpha/beta-Hydrolases"/>
    <property type="match status" value="1"/>
</dbReference>
<dbReference type="Pfam" id="PF00106">
    <property type="entry name" value="adh_short"/>
    <property type="match status" value="1"/>
</dbReference>
<dbReference type="InterPro" id="IPR002018">
    <property type="entry name" value="CarbesteraseB"/>
</dbReference>
<dbReference type="PANTHER" id="PTHR11559">
    <property type="entry name" value="CARBOXYLESTERASE"/>
    <property type="match status" value="1"/>
</dbReference>
<organism evidence="5 6">
    <name type="scientific">Alternaria arborescens</name>
    <dbReference type="NCBI Taxonomy" id="156630"/>
    <lineage>
        <taxon>Eukaryota</taxon>
        <taxon>Fungi</taxon>
        <taxon>Dikarya</taxon>
        <taxon>Ascomycota</taxon>
        <taxon>Pezizomycotina</taxon>
        <taxon>Dothideomycetes</taxon>
        <taxon>Pleosporomycetidae</taxon>
        <taxon>Pleosporales</taxon>
        <taxon>Pleosporineae</taxon>
        <taxon>Pleosporaceae</taxon>
        <taxon>Alternaria</taxon>
        <taxon>Alternaria sect. Alternaria</taxon>
    </lineage>
</organism>
<dbReference type="Proteomes" id="UP000293823">
    <property type="component" value="Unassembled WGS sequence"/>
</dbReference>
<dbReference type="InterPro" id="IPR002347">
    <property type="entry name" value="SDR_fam"/>
</dbReference>
<dbReference type="InterPro" id="IPR019826">
    <property type="entry name" value="Carboxylesterase_B_AS"/>
</dbReference>
<dbReference type="GO" id="GO:0016787">
    <property type="term" value="F:hydrolase activity"/>
    <property type="evidence" value="ECO:0007669"/>
    <property type="project" value="UniProtKB-KW"/>
</dbReference>
<dbReference type="PROSITE" id="PS00122">
    <property type="entry name" value="CARBOXYLESTERASE_B_1"/>
    <property type="match status" value="1"/>
</dbReference>
<gene>
    <name evidence="5" type="ORF">AA0113_g2112</name>
</gene>
<dbReference type="Gene3D" id="3.40.50.1820">
    <property type="entry name" value="alpha/beta hydrolase"/>
    <property type="match status" value="1"/>
</dbReference>
<accession>A0A4Q4SKY1</accession>
<dbReference type="OrthoDB" id="6846267at2759"/>
<dbReference type="InterPro" id="IPR050309">
    <property type="entry name" value="Type-B_Carboxylest/Lipase"/>
</dbReference>
<dbReference type="SUPFAM" id="SSF51735">
    <property type="entry name" value="NAD(P)-binding Rossmann-fold domains"/>
    <property type="match status" value="1"/>
</dbReference>
<evidence type="ECO:0000313" key="5">
    <source>
        <dbReference type="EMBL" id="RYO71377.1"/>
    </source>
</evidence>
<feature type="domain" description="Carboxylesterase type B" evidence="4">
    <location>
        <begin position="37"/>
        <end position="477"/>
    </location>
</feature>
<comment type="similarity">
    <text evidence="2">Belongs to the type-B carboxylesterase/lipase family.</text>
</comment>
<dbReference type="InterPro" id="IPR029058">
    <property type="entry name" value="AB_hydrolase_fold"/>
</dbReference>
<evidence type="ECO:0000256" key="1">
    <source>
        <dbReference type="ARBA" id="ARBA00004685"/>
    </source>
</evidence>
<dbReference type="Pfam" id="PF00135">
    <property type="entry name" value="COesterase"/>
    <property type="match status" value="1"/>
</dbReference>
<dbReference type="Gene3D" id="3.40.50.720">
    <property type="entry name" value="NAD(P)-binding Rossmann-like Domain"/>
    <property type="match status" value="1"/>
</dbReference>
<keyword evidence="3" id="KW-0378">Hydrolase</keyword>
<dbReference type="CDD" id="cd05323">
    <property type="entry name" value="ADH_SDR_c_like"/>
    <property type="match status" value="1"/>
</dbReference>
<protein>
    <recommendedName>
        <fullName evidence="4">Carboxylesterase type B domain-containing protein</fullName>
    </recommendedName>
</protein>
<comment type="caution">
    <text evidence="5">The sequence shown here is derived from an EMBL/GenBank/DDBJ whole genome shotgun (WGS) entry which is preliminary data.</text>
</comment>
<proteinExistence type="inferred from homology"/>
<evidence type="ECO:0000256" key="3">
    <source>
        <dbReference type="ARBA" id="ARBA00022801"/>
    </source>
</evidence>
<dbReference type="EMBL" id="PEJP01000007">
    <property type="protein sequence ID" value="RYO71377.1"/>
    <property type="molecule type" value="Genomic_DNA"/>
</dbReference>
<evidence type="ECO:0000313" key="6">
    <source>
        <dbReference type="Proteomes" id="UP000293823"/>
    </source>
</evidence>
<evidence type="ECO:0000256" key="2">
    <source>
        <dbReference type="ARBA" id="ARBA00005964"/>
    </source>
</evidence>
<keyword evidence="6" id="KW-1185">Reference proteome</keyword>